<reference evidence="2 3" key="1">
    <citation type="journal article" date="2011" name="Science">
        <title>Comparative functional genomics of the fission yeasts.</title>
        <authorList>
            <person name="Rhind N."/>
            <person name="Chen Z."/>
            <person name="Yassour M."/>
            <person name="Thompson D.A."/>
            <person name="Haas B.J."/>
            <person name="Habib N."/>
            <person name="Wapinski I."/>
            <person name="Roy S."/>
            <person name="Lin M.F."/>
            <person name="Heiman D.I."/>
            <person name="Young S.K."/>
            <person name="Furuya K."/>
            <person name="Guo Y."/>
            <person name="Pidoux A."/>
            <person name="Chen H.M."/>
            <person name="Robbertse B."/>
            <person name="Goldberg J.M."/>
            <person name="Aoki K."/>
            <person name="Bayne E.H."/>
            <person name="Berlin A.M."/>
            <person name="Desjardins C.A."/>
            <person name="Dobbs E."/>
            <person name="Dukaj L."/>
            <person name="Fan L."/>
            <person name="FitzGerald M.G."/>
            <person name="French C."/>
            <person name="Gujja S."/>
            <person name="Hansen K."/>
            <person name="Keifenheim D."/>
            <person name="Levin J.Z."/>
            <person name="Mosher R.A."/>
            <person name="Mueller C.A."/>
            <person name="Pfiffner J."/>
            <person name="Priest M."/>
            <person name="Russ C."/>
            <person name="Smialowska A."/>
            <person name="Swoboda P."/>
            <person name="Sykes S.M."/>
            <person name="Vaughn M."/>
            <person name="Vengrova S."/>
            <person name="Yoder R."/>
            <person name="Zeng Q."/>
            <person name="Allshire R."/>
            <person name="Baulcombe D."/>
            <person name="Birren B.W."/>
            <person name="Brown W."/>
            <person name="Ekwall K."/>
            <person name="Kellis M."/>
            <person name="Leatherwood J."/>
            <person name="Levin H."/>
            <person name="Margalit H."/>
            <person name="Martienssen R."/>
            <person name="Nieduszynski C.A."/>
            <person name="Spatafora J.W."/>
            <person name="Friedman N."/>
            <person name="Dalgaard J.Z."/>
            <person name="Baumann P."/>
            <person name="Niki H."/>
            <person name="Regev A."/>
            <person name="Nusbaum C."/>
        </authorList>
    </citation>
    <scope>NUCLEOTIDE SEQUENCE [LARGE SCALE GENOMIC DNA]</scope>
    <source>
        <strain evidence="3">yFS286</strain>
    </source>
</reference>
<feature type="region of interest" description="Disordered" evidence="1">
    <location>
        <begin position="329"/>
        <end position="348"/>
    </location>
</feature>
<evidence type="ECO:0000313" key="3">
    <source>
        <dbReference type="Proteomes" id="UP000016088"/>
    </source>
</evidence>
<dbReference type="GO" id="GO:0005634">
    <property type="term" value="C:nucleus"/>
    <property type="evidence" value="ECO:0007669"/>
    <property type="project" value="TreeGrafter"/>
</dbReference>
<feature type="compositionally biased region" description="Basic and acidic residues" evidence="1">
    <location>
        <begin position="499"/>
        <end position="508"/>
    </location>
</feature>
<sequence length="574" mass="64734">MDELFHVASHAATFATSFAIKHSISFAGKFAVQQVSSYIKCVPDADRDELETMKAKLLEMIRVVTPAIELIDIMSSNGNQSLQSTRQLVDALRSDIEKFSVHIVGVANADTEKEISNPKRAEETKGKVLEEMRNLLLRIQDAIPLLNLSITTSGLSISSSLPKSTNFSQLFKANSHILHANLSFSGDKPLQVGPAFRLRTYKIFESHAQSKFLNHDSIIWQEDCSVCIGKVFRIPPQQSHNKDSLLSYKLTLVQSFDDDRYHEENEVPLSKDIFLNNVQTLFFSVSGKLLRLDDVMTPVILLKYKDSPFESSEAQEKYEWIALELLTEDGDESESEEDEESDNSTVEFSDEQMVEMQLLGLTKKELIKRTKKMKAYQKEDTSLVLLEYLLRLCALEANAQESVLQLPDEQISLYLRDEQGRERPRDPGSYHALENNVDTPVSPTSATSSRRSGVRASSTFLSPWVKADGSSPLKNVPRNKLTDEREATSGYASPLMNRRTKDSSKRDSMIGTYSPMFIRSRKDLFQEKDQMLSTRKELFVSEKKLQDTATDTNNSSGVQNEVLADAKKSQQSKP</sequence>
<dbReference type="InterPro" id="IPR008812">
    <property type="entry name" value="Ran_GTP-bd-rel"/>
</dbReference>
<dbReference type="eggNOG" id="ENOG502R7I3">
    <property type="taxonomic scope" value="Eukaryota"/>
</dbReference>
<keyword evidence="3" id="KW-1185">Reference proteome</keyword>
<evidence type="ECO:0000256" key="1">
    <source>
        <dbReference type="SAM" id="MobiDB-lite"/>
    </source>
</evidence>
<feature type="region of interest" description="Disordered" evidence="1">
    <location>
        <begin position="539"/>
        <end position="574"/>
    </location>
</feature>
<feature type="region of interest" description="Disordered" evidence="1">
    <location>
        <begin position="417"/>
        <end position="454"/>
    </location>
</feature>
<dbReference type="OrthoDB" id="512915at2759"/>
<feature type="compositionally biased region" description="Polar residues" evidence="1">
    <location>
        <begin position="436"/>
        <end position="454"/>
    </location>
</feature>
<dbReference type="GO" id="GO:0030695">
    <property type="term" value="F:GTPase regulator activity"/>
    <property type="evidence" value="ECO:0007669"/>
    <property type="project" value="TreeGrafter"/>
</dbReference>
<dbReference type="Pfam" id="PF05508">
    <property type="entry name" value="Ran-binding"/>
    <property type="match status" value="1"/>
</dbReference>
<dbReference type="RefSeq" id="XP_013016840.1">
    <property type="nucleotide sequence ID" value="XM_013161386.1"/>
</dbReference>
<protein>
    <submittedName>
        <fullName evidence="2">Ran GTP-binding protein</fullName>
    </submittedName>
</protein>
<dbReference type="HOGENOM" id="CLU_014536_0_0_1"/>
<organism evidence="2 3">
    <name type="scientific">Schizosaccharomyces octosporus (strain yFS286)</name>
    <name type="common">Fission yeast</name>
    <name type="synonym">Octosporomyces octosporus</name>
    <dbReference type="NCBI Taxonomy" id="483514"/>
    <lineage>
        <taxon>Eukaryota</taxon>
        <taxon>Fungi</taxon>
        <taxon>Dikarya</taxon>
        <taxon>Ascomycota</taxon>
        <taxon>Taphrinomycotina</taxon>
        <taxon>Schizosaccharomycetes</taxon>
        <taxon>Schizosaccharomycetales</taxon>
        <taxon>Schizosaccharomycetaceae</taxon>
        <taxon>Schizosaccharomyces</taxon>
    </lineage>
</organism>
<dbReference type="Proteomes" id="UP000016088">
    <property type="component" value="Unassembled WGS sequence"/>
</dbReference>
<feature type="region of interest" description="Disordered" evidence="1">
    <location>
        <begin position="468"/>
        <end position="509"/>
    </location>
</feature>
<dbReference type="EMBL" id="KE503206">
    <property type="protein sequence ID" value="EPX73678.1"/>
    <property type="molecule type" value="Genomic_DNA"/>
</dbReference>
<name>S9Q1V1_SCHOY</name>
<accession>S9Q1V1</accession>
<dbReference type="OMA" id="QSMFFTA"/>
<evidence type="ECO:0000313" key="2">
    <source>
        <dbReference type="EMBL" id="EPX73678.1"/>
    </source>
</evidence>
<dbReference type="GeneID" id="25031870"/>
<dbReference type="VEuPathDB" id="FungiDB:SOCG_02896"/>
<proteinExistence type="predicted"/>
<dbReference type="AlphaFoldDB" id="S9Q1V1"/>
<dbReference type="PANTHER" id="PTHR31010">
    <property type="entry name" value="RAN-SPECIFIC GTPASE-ACTIVATING PROTEIN 30-RELATED"/>
    <property type="match status" value="1"/>
</dbReference>
<gene>
    <name evidence="2" type="ORF">SOCG_02896</name>
</gene>
<dbReference type="GO" id="GO:0005737">
    <property type="term" value="C:cytoplasm"/>
    <property type="evidence" value="ECO:0007669"/>
    <property type="project" value="TreeGrafter"/>
</dbReference>
<feature type="compositionally biased region" description="Polar residues" evidence="1">
    <location>
        <begin position="547"/>
        <end position="559"/>
    </location>
</feature>
<dbReference type="PANTHER" id="PTHR31010:SF3">
    <property type="entry name" value="RANBD1 DOMAIN-CONTAINING PROTEIN C584.03C"/>
    <property type="match status" value="1"/>
</dbReference>
<feature type="compositionally biased region" description="Basic and acidic residues" evidence="1">
    <location>
        <begin position="417"/>
        <end position="428"/>
    </location>
</feature>